<evidence type="ECO:0000256" key="7">
    <source>
        <dbReference type="ARBA" id="ARBA00022741"/>
    </source>
</evidence>
<proteinExistence type="predicted"/>
<dbReference type="GO" id="GO:0008763">
    <property type="term" value="F:UDP-N-acetylmuramate-L-alanine ligase activity"/>
    <property type="evidence" value="ECO:0007669"/>
    <property type="project" value="UniProtKB-UniRule"/>
</dbReference>
<dbReference type="Pfam" id="PF02875">
    <property type="entry name" value="Mur_ligase_C"/>
    <property type="match status" value="1"/>
</dbReference>
<dbReference type="SUPFAM" id="SSF51984">
    <property type="entry name" value="MurCD N-terminal domain"/>
    <property type="match status" value="1"/>
</dbReference>
<dbReference type="Pfam" id="PF01225">
    <property type="entry name" value="Mur_ligase"/>
    <property type="match status" value="1"/>
</dbReference>
<dbReference type="InterPro" id="IPR036565">
    <property type="entry name" value="Mur-like_cat_sf"/>
</dbReference>
<dbReference type="InterPro" id="IPR005758">
    <property type="entry name" value="UDP-N-AcMur_Ala_ligase_MurC"/>
</dbReference>
<dbReference type="Gene3D" id="3.40.1190.10">
    <property type="entry name" value="Mur-like, catalytic domain"/>
    <property type="match status" value="1"/>
</dbReference>
<dbReference type="EMBL" id="MFZS01000022">
    <property type="protein sequence ID" value="OGK28889.1"/>
    <property type="molecule type" value="Genomic_DNA"/>
</dbReference>
<feature type="domain" description="Mur ligase C-terminal" evidence="16">
    <location>
        <begin position="326"/>
        <end position="457"/>
    </location>
</feature>
<evidence type="ECO:0000256" key="10">
    <source>
        <dbReference type="ARBA" id="ARBA00022984"/>
    </source>
</evidence>
<evidence type="ECO:0000256" key="3">
    <source>
        <dbReference type="ARBA" id="ARBA00012211"/>
    </source>
</evidence>
<dbReference type="AlphaFoldDB" id="A0A1F7HC96"/>
<evidence type="ECO:0000259" key="16">
    <source>
        <dbReference type="Pfam" id="PF02875"/>
    </source>
</evidence>
<dbReference type="GO" id="GO:0051301">
    <property type="term" value="P:cell division"/>
    <property type="evidence" value="ECO:0007669"/>
    <property type="project" value="UniProtKB-KW"/>
</dbReference>
<dbReference type="NCBIfam" id="TIGR01082">
    <property type="entry name" value="murC"/>
    <property type="match status" value="1"/>
</dbReference>
<dbReference type="GO" id="GO:0008360">
    <property type="term" value="P:regulation of cell shape"/>
    <property type="evidence" value="ECO:0007669"/>
    <property type="project" value="UniProtKB-KW"/>
</dbReference>
<dbReference type="InterPro" id="IPR000713">
    <property type="entry name" value="Mur_ligase_N"/>
</dbReference>
<evidence type="ECO:0000256" key="9">
    <source>
        <dbReference type="ARBA" id="ARBA00022960"/>
    </source>
</evidence>
<dbReference type="PANTHER" id="PTHR43445">
    <property type="entry name" value="UDP-N-ACETYLMURAMATE--L-ALANINE LIGASE-RELATED"/>
    <property type="match status" value="1"/>
</dbReference>
<keyword evidence="4" id="KW-0963">Cytoplasm</keyword>
<dbReference type="GO" id="GO:0005524">
    <property type="term" value="F:ATP binding"/>
    <property type="evidence" value="ECO:0007669"/>
    <property type="project" value="UniProtKB-KW"/>
</dbReference>
<feature type="domain" description="Mur ligase central" evidence="17">
    <location>
        <begin position="114"/>
        <end position="303"/>
    </location>
</feature>
<evidence type="ECO:0000313" key="19">
    <source>
        <dbReference type="Proteomes" id="UP000177027"/>
    </source>
</evidence>
<evidence type="ECO:0000256" key="2">
    <source>
        <dbReference type="ARBA" id="ARBA00004752"/>
    </source>
</evidence>
<keyword evidence="10" id="KW-0573">Peptidoglycan synthesis</keyword>
<dbReference type="Proteomes" id="UP000177027">
    <property type="component" value="Unassembled WGS sequence"/>
</dbReference>
<comment type="caution">
    <text evidence="18">The sequence shown here is derived from an EMBL/GenBank/DDBJ whole genome shotgun (WGS) entry which is preliminary data.</text>
</comment>
<evidence type="ECO:0000256" key="11">
    <source>
        <dbReference type="ARBA" id="ARBA00023306"/>
    </source>
</evidence>
<dbReference type="GO" id="GO:0071555">
    <property type="term" value="P:cell wall organization"/>
    <property type="evidence" value="ECO:0007669"/>
    <property type="project" value="UniProtKB-KW"/>
</dbReference>
<dbReference type="GO" id="GO:0009252">
    <property type="term" value="P:peptidoglycan biosynthetic process"/>
    <property type="evidence" value="ECO:0007669"/>
    <property type="project" value="UniProtKB-UniRule"/>
</dbReference>
<evidence type="ECO:0000256" key="8">
    <source>
        <dbReference type="ARBA" id="ARBA00022840"/>
    </source>
</evidence>
<organism evidence="18 19">
    <name type="scientific">Candidatus Roizmanbacteria bacterium RIFCSPHIGHO2_02_FULL_40_9</name>
    <dbReference type="NCBI Taxonomy" id="1802042"/>
    <lineage>
        <taxon>Bacteria</taxon>
        <taxon>Candidatus Roizmaniibacteriota</taxon>
    </lineage>
</organism>
<protein>
    <recommendedName>
        <fullName evidence="3 14">UDP-N-acetylmuramate--L-alanine ligase</fullName>
        <ecNumber evidence="3 14">6.3.2.8</ecNumber>
    </recommendedName>
</protein>
<keyword evidence="11" id="KW-0131">Cell cycle</keyword>
<comment type="catalytic activity">
    <reaction evidence="13">
        <text>UDP-N-acetyl-alpha-D-muramate + L-alanine + ATP = UDP-N-acetyl-alpha-D-muramoyl-L-alanine + ADP + phosphate + H(+)</text>
        <dbReference type="Rhea" id="RHEA:23372"/>
        <dbReference type="ChEBI" id="CHEBI:15378"/>
        <dbReference type="ChEBI" id="CHEBI:30616"/>
        <dbReference type="ChEBI" id="CHEBI:43474"/>
        <dbReference type="ChEBI" id="CHEBI:57972"/>
        <dbReference type="ChEBI" id="CHEBI:70757"/>
        <dbReference type="ChEBI" id="CHEBI:83898"/>
        <dbReference type="ChEBI" id="CHEBI:456216"/>
        <dbReference type="EC" id="6.3.2.8"/>
    </reaction>
</comment>
<dbReference type="InterPro" id="IPR013221">
    <property type="entry name" value="Mur_ligase_cen"/>
</dbReference>
<dbReference type="InterPro" id="IPR050061">
    <property type="entry name" value="MurCDEF_pg_biosynth"/>
</dbReference>
<keyword evidence="8" id="KW-0067">ATP-binding</keyword>
<dbReference type="EC" id="6.3.2.8" evidence="3 14"/>
<comment type="subcellular location">
    <subcellularLocation>
        <location evidence="1">Cytoplasm</location>
    </subcellularLocation>
</comment>
<keyword evidence="5 18" id="KW-0436">Ligase</keyword>
<evidence type="ECO:0000256" key="14">
    <source>
        <dbReference type="NCBIfam" id="TIGR01082"/>
    </source>
</evidence>
<dbReference type="PANTHER" id="PTHR43445:SF3">
    <property type="entry name" value="UDP-N-ACETYLMURAMATE--L-ALANINE LIGASE"/>
    <property type="match status" value="1"/>
</dbReference>
<accession>A0A1F7HC96</accession>
<reference evidence="18 19" key="1">
    <citation type="journal article" date="2016" name="Nat. Commun.">
        <title>Thousands of microbial genomes shed light on interconnected biogeochemical processes in an aquifer system.</title>
        <authorList>
            <person name="Anantharaman K."/>
            <person name="Brown C.T."/>
            <person name="Hug L.A."/>
            <person name="Sharon I."/>
            <person name="Castelle C.J."/>
            <person name="Probst A.J."/>
            <person name="Thomas B.C."/>
            <person name="Singh A."/>
            <person name="Wilkins M.J."/>
            <person name="Karaoz U."/>
            <person name="Brodie E.L."/>
            <person name="Williams K.H."/>
            <person name="Hubbard S.S."/>
            <person name="Banfield J.F."/>
        </authorList>
    </citation>
    <scope>NUCLEOTIDE SEQUENCE [LARGE SCALE GENOMIC DNA]</scope>
</reference>
<keyword evidence="7" id="KW-0547">Nucleotide-binding</keyword>
<evidence type="ECO:0000256" key="1">
    <source>
        <dbReference type="ARBA" id="ARBA00004496"/>
    </source>
</evidence>
<dbReference type="InterPro" id="IPR036615">
    <property type="entry name" value="Mur_ligase_C_dom_sf"/>
</dbReference>
<evidence type="ECO:0000256" key="6">
    <source>
        <dbReference type="ARBA" id="ARBA00022618"/>
    </source>
</evidence>
<gene>
    <name evidence="18" type="ORF">A3D06_02405</name>
</gene>
<comment type="pathway">
    <text evidence="2">Cell wall biogenesis; peptidoglycan biosynthesis.</text>
</comment>
<keyword evidence="6" id="KW-0132">Cell division</keyword>
<keyword evidence="9" id="KW-0133">Cell shape</keyword>
<name>A0A1F7HC96_9BACT</name>
<feature type="domain" description="Mur ligase N-terminal catalytic" evidence="15">
    <location>
        <begin position="7"/>
        <end position="108"/>
    </location>
</feature>
<evidence type="ECO:0000313" key="18">
    <source>
        <dbReference type="EMBL" id="OGK28889.1"/>
    </source>
</evidence>
<dbReference type="GO" id="GO:0005737">
    <property type="term" value="C:cytoplasm"/>
    <property type="evidence" value="ECO:0007669"/>
    <property type="project" value="UniProtKB-SubCell"/>
</dbReference>
<evidence type="ECO:0000259" key="17">
    <source>
        <dbReference type="Pfam" id="PF08245"/>
    </source>
</evidence>
<dbReference type="Gene3D" id="3.90.190.20">
    <property type="entry name" value="Mur ligase, C-terminal domain"/>
    <property type="match status" value="1"/>
</dbReference>
<sequence length="474" mass="52730">MITTGKKIYMVGIKGVGMTALALIYKKLANHIIGSDIGTVFPTDRILKENNIPIKGGFTPRNITDDIDLVVTTGAHGGMTNPEVEEAINKGIEVLTHGQALGGLMDDFKTTISVCGAHGKTTTSALAAYVLYNSTLKGAHLVGTAEFSSLTGGDYWGNDYFVSEADEYSNSPGTDPTPRFMFQHPDYIVCTNIDFDHPDRYKDLYDVQQSYKKFFTTQNQDRKGILIYCGDDDVSVDASQDVPSESKYSFGFSEKCDLLLSDYGVRENKSYFTASFKGKDLGEFNLYIPGRHNVLNTGAVILLAHLLDLDIDNTRTTLSHFTGSSRRFEEIFIGNDIYLYDDYAHHPKEIAAVIEAARSRFPQHRVILIFQPHTYSRTKMLAERFIEALSEADRSYVLDVFASAREKETQAVYSSEQLIEQARLESKTNIEYLSSSNLSLLKDVIKRGDIVITVGAGDIYKYHSELVNIIAHAG</sequence>
<evidence type="ECO:0000256" key="12">
    <source>
        <dbReference type="ARBA" id="ARBA00023316"/>
    </source>
</evidence>
<dbReference type="SUPFAM" id="SSF53623">
    <property type="entry name" value="MurD-like peptide ligases, catalytic domain"/>
    <property type="match status" value="1"/>
</dbReference>
<dbReference type="Gene3D" id="3.40.50.720">
    <property type="entry name" value="NAD(P)-binding Rossmann-like Domain"/>
    <property type="match status" value="1"/>
</dbReference>
<evidence type="ECO:0000256" key="5">
    <source>
        <dbReference type="ARBA" id="ARBA00022598"/>
    </source>
</evidence>
<keyword evidence="12" id="KW-0961">Cell wall biogenesis/degradation</keyword>
<evidence type="ECO:0000256" key="13">
    <source>
        <dbReference type="ARBA" id="ARBA00047833"/>
    </source>
</evidence>
<dbReference type="InterPro" id="IPR004101">
    <property type="entry name" value="Mur_ligase_C"/>
</dbReference>
<evidence type="ECO:0000256" key="4">
    <source>
        <dbReference type="ARBA" id="ARBA00022490"/>
    </source>
</evidence>
<evidence type="ECO:0000259" key="15">
    <source>
        <dbReference type="Pfam" id="PF01225"/>
    </source>
</evidence>
<dbReference type="Pfam" id="PF08245">
    <property type="entry name" value="Mur_ligase_M"/>
    <property type="match status" value="1"/>
</dbReference>
<dbReference type="UniPathway" id="UPA00219"/>
<dbReference type="SUPFAM" id="SSF53244">
    <property type="entry name" value="MurD-like peptide ligases, peptide-binding domain"/>
    <property type="match status" value="1"/>
</dbReference>